<dbReference type="EMBL" id="JABZMI010000340">
    <property type="protein sequence ID" value="MBF1166059.1"/>
    <property type="molecule type" value="Genomic_DNA"/>
</dbReference>
<dbReference type="Proteomes" id="UP000718593">
    <property type="component" value="Unassembled WGS sequence"/>
</dbReference>
<sequence>MGLLARLQQALFRWRSDGSAPLRLGQRRIFIVPSRPGLFFAVALIVMLIGAINYNLALGHALVFLLAGLGIVGMIHTFRNLHDLVITPGRPEPVFAGETARFPLTLDNERKAPRLALELEAVKGQFVEAAIAGESRITIRVPLPAQQRGWLALPRVRLSTRYPLGLFTAWAYLQPDMRCLVYPAPIIAPLPEPSQAQSGSTRQGEGGQEDFAGFRERLPADPLHHVAWKASARQGGNAPLLIKQFAGGGQSELQLDWAQTDPTLAAETRLGILAGWVLAAEAAGLRYGLCLPGSNQAPAAGDRHRQACLEALALYQP</sequence>
<evidence type="ECO:0000313" key="2">
    <source>
        <dbReference type="EMBL" id="MBF1166059.1"/>
    </source>
</evidence>
<evidence type="ECO:0000256" key="1">
    <source>
        <dbReference type="SAM" id="Phobius"/>
    </source>
</evidence>
<dbReference type="AlphaFoldDB" id="A0A930BUQ9"/>
<keyword evidence="1" id="KW-0812">Transmembrane</keyword>
<reference evidence="2" key="1">
    <citation type="submission" date="2020-04" db="EMBL/GenBank/DDBJ databases">
        <title>Deep metagenomics examines the oral microbiome during advanced dental caries in children, revealing novel taxa and co-occurrences with host molecules.</title>
        <authorList>
            <person name="Baker J.L."/>
            <person name="Morton J.T."/>
            <person name="Dinis M."/>
            <person name="Alvarez R."/>
            <person name="Tran N.C."/>
            <person name="Knight R."/>
            <person name="Edlund A."/>
        </authorList>
    </citation>
    <scope>NUCLEOTIDE SEQUENCE</scope>
    <source>
        <strain evidence="2">JCVI_32_bin.24</strain>
    </source>
</reference>
<gene>
    <name evidence="2" type="ORF">HXL68_13595</name>
</gene>
<feature type="transmembrane region" description="Helical" evidence="1">
    <location>
        <begin position="62"/>
        <end position="81"/>
    </location>
</feature>
<keyword evidence="1" id="KW-0472">Membrane</keyword>
<name>A0A930BUQ9_9RHOO</name>
<accession>A0A930BUQ9</accession>
<comment type="caution">
    <text evidence="2">The sequence shown here is derived from an EMBL/GenBank/DDBJ whole genome shotgun (WGS) entry which is preliminary data.</text>
</comment>
<dbReference type="PANTHER" id="PTHR34351">
    <property type="entry name" value="SLR1927 PROTEIN-RELATED"/>
    <property type="match status" value="1"/>
</dbReference>
<protein>
    <submittedName>
        <fullName evidence="2">DUF58 domain-containing protein</fullName>
    </submittedName>
</protein>
<organism evidence="2 3">
    <name type="scientific">Dechloromonas agitata</name>
    <dbReference type="NCBI Taxonomy" id="73030"/>
    <lineage>
        <taxon>Bacteria</taxon>
        <taxon>Pseudomonadati</taxon>
        <taxon>Pseudomonadota</taxon>
        <taxon>Betaproteobacteria</taxon>
        <taxon>Rhodocyclales</taxon>
        <taxon>Azonexaceae</taxon>
        <taxon>Dechloromonas</taxon>
    </lineage>
</organism>
<evidence type="ECO:0000313" key="3">
    <source>
        <dbReference type="Proteomes" id="UP000718593"/>
    </source>
</evidence>
<keyword evidence="1" id="KW-1133">Transmembrane helix</keyword>
<feature type="transmembrane region" description="Helical" evidence="1">
    <location>
        <begin position="37"/>
        <end position="56"/>
    </location>
</feature>
<dbReference type="PANTHER" id="PTHR34351:SF1">
    <property type="entry name" value="SLR1927 PROTEIN"/>
    <property type="match status" value="1"/>
</dbReference>
<proteinExistence type="predicted"/>